<evidence type="ECO:0000256" key="3">
    <source>
        <dbReference type="ARBA" id="ARBA00022741"/>
    </source>
</evidence>
<protein>
    <recommendedName>
        <fullName evidence="9">Actin</fullName>
    </recommendedName>
</protein>
<dbReference type="Proteomes" id="UP001608902">
    <property type="component" value="Unassembled WGS sequence"/>
</dbReference>
<dbReference type="InterPro" id="IPR043129">
    <property type="entry name" value="ATPase_NBD"/>
</dbReference>
<evidence type="ECO:0000313" key="7">
    <source>
        <dbReference type="EMBL" id="MFH4981545.1"/>
    </source>
</evidence>
<evidence type="ECO:0000256" key="5">
    <source>
        <dbReference type="ARBA" id="ARBA00023212"/>
    </source>
</evidence>
<dbReference type="EMBL" id="JBGFUD010007431">
    <property type="protein sequence ID" value="MFH4981545.1"/>
    <property type="molecule type" value="Genomic_DNA"/>
</dbReference>
<accession>A0ABD6ENJ6</accession>
<dbReference type="SMART" id="SM00268">
    <property type="entry name" value="ACTIN"/>
    <property type="match status" value="1"/>
</dbReference>
<comment type="caution">
    <text evidence="7">The sequence shown here is derived from an EMBL/GenBank/DDBJ whole genome shotgun (WGS) entry which is preliminary data.</text>
</comment>
<dbReference type="GO" id="GO:0005856">
    <property type="term" value="C:cytoskeleton"/>
    <property type="evidence" value="ECO:0007669"/>
    <property type="project" value="UniProtKB-SubCell"/>
</dbReference>
<reference evidence="7 8" key="1">
    <citation type="submission" date="2024-08" db="EMBL/GenBank/DDBJ databases">
        <title>Gnathostoma spinigerum genome.</title>
        <authorList>
            <person name="Gonzalez-Bertolin B."/>
            <person name="Monzon S."/>
            <person name="Zaballos A."/>
            <person name="Jimenez P."/>
            <person name="Dekumyoy P."/>
            <person name="Varona S."/>
            <person name="Cuesta I."/>
            <person name="Sumanam S."/>
            <person name="Adisakwattana P."/>
            <person name="Gasser R.B."/>
            <person name="Hernandez-Gonzalez A."/>
            <person name="Young N.D."/>
            <person name="Perteguer M.J."/>
        </authorList>
    </citation>
    <scope>NUCLEOTIDE SEQUENCE [LARGE SCALE GENOMIC DNA]</scope>
    <source>
        <strain evidence="7">AL3</strain>
        <tissue evidence="7">Liver</tissue>
    </source>
</reference>
<evidence type="ECO:0008006" key="9">
    <source>
        <dbReference type="Google" id="ProtNLM"/>
    </source>
</evidence>
<comment type="subcellular location">
    <subcellularLocation>
        <location evidence="1">Cytoplasm</location>
        <location evidence="1">Cytoskeleton</location>
    </subcellularLocation>
</comment>
<dbReference type="Gene3D" id="3.90.640.10">
    <property type="entry name" value="Actin, Chain A, domain 4"/>
    <property type="match status" value="1"/>
</dbReference>
<dbReference type="FunFam" id="3.30.420.40:FF:000150">
    <property type="entry name" value="Actin-related protein 7"/>
    <property type="match status" value="1"/>
</dbReference>
<evidence type="ECO:0000256" key="6">
    <source>
        <dbReference type="RuleBase" id="RU000487"/>
    </source>
</evidence>
<keyword evidence="2" id="KW-0963">Cytoplasm</keyword>
<keyword evidence="8" id="KW-1185">Reference proteome</keyword>
<dbReference type="GO" id="GO:0005524">
    <property type="term" value="F:ATP binding"/>
    <property type="evidence" value="ECO:0007669"/>
    <property type="project" value="UniProtKB-KW"/>
</dbReference>
<keyword evidence="3" id="KW-0547">Nucleotide-binding</keyword>
<keyword evidence="4" id="KW-0067">ATP-binding</keyword>
<evidence type="ECO:0000256" key="2">
    <source>
        <dbReference type="ARBA" id="ARBA00022490"/>
    </source>
</evidence>
<proteinExistence type="inferred from homology"/>
<evidence type="ECO:0000313" key="8">
    <source>
        <dbReference type="Proteomes" id="UP001608902"/>
    </source>
</evidence>
<sequence>MDGGAPAVVIDNGSGVCKAGFAGEDAPRSTFTAILGLPRHEKVMVAVSEKEAYVGDDAQNKRGMLAMSYPIQHGIVMDWDGIEAIWNYIYYNELRIPPEEQPVLLTEAPLNPKKNRENMTQIMFEKFCVPKMHVDIQAVLSLYASGRTTGVVLDIGDGVTHTIPIFEGYAMPHAIRRLDLAGRELTHYLRTLLTERGYSFVSSAEYEIVREMKEKMCYVAKNFTQELRSSRGVEEEYELPDGQKIKLGNERFRCPEVLFRPALLGMEAEGIDKMLLFSVTQSDVDVRRDLFENIILSGGSSMFPGMPDRLQDNLISQVPENLEIKVVAPPERKYSVWIGGSILASLSTFEEMWIDVKEYNEFGPAIVHQKCF</sequence>
<dbReference type="AlphaFoldDB" id="A0ABD6ENJ6"/>
<keyword evidence="5" id="KW-0206">Cytoskeleton</keyword>
<dbReference type="Pfam" id="PF00022">
    <property type="entry name" value="Actin"/>
    <property type="match status" value="1"/>
</dbReference>
<dbReference type="FunFam" id="3.30.420.40:FF:000205">
    <property type="entry name" value="Actin, alpha skeletal muscle"/>
    <property type="match status" value="1"/>
</dbReference>
<evidence type="ECO:0000256" key="1">
    <source>
        <dbReference type="ARBA" id="ARBA00004245"/>
    </source>
</evidence>
<dbReference type="PANTHER" id="PTHR11937">
    <property type="entry name" value="ACTIN"/>
    <property type="match status" value="1"/>
</dbReference>
<dbReference type="Gene3D" id="3.30.420.40">
    <property type="match status" value="2"/>
</dbReference>
<name>A0ABD6ENJ6_9BILA</name>
<dbReference type="InterPro" id="IPR004000">
    <property type="entry name" value="Actin"/>
</dbReference>
<dbReference type="SUPFAM" id="SSF53067">
    <property type="entry name" value="Actin-like ATPase domain"/>
    <property type="match status" value="2"/>
</dbReference>
<organism evidence="7 8">
    <name type="scientific">Gnathostoma spinigerum</name>
    <dbReference type="NCBI Taxonomy" id="75299"/>
    <lineage>
        <taxon>Eukaryota</taxon>
        <taxon>Metazoa</taxon>
        <taxon>Ecdysozoa</taxon>
        <taxon>Nematoda</taxon>
        <taxon>Chromadorea</taxon>
        <taxon>Rhabditida</taxon>
        <taxon>Spirurina</taxon>
        <taxon>Gnathostomatomorpha</taxon>
        <taxon>Gnathostomatoidea</taxon>
        <taxon>Gnathostomatidae</taxon>
        <taxon>Gnathostoma</taxon>
    </lineage>
</organism>
<dbReference type="FunFam" id="3.90.640.10:FF:000007">
    <property type="entry name" value="Actin like 7B"/>
    <property type="match status" value="1"/>
</dbReference>
<dbReference type="PROSITE" id="PS01132">
    <property type="entry name" value="ACTINS_ACT_LIKE"/>
    <property type="match status" value="1"/>
</dbReference>
<dbReference type="InterPro" id="IPR020902">
    <property type="entry name" value="Actin/actin-like_CS"/>
</dbReference>
<gene>
    <name evidence="7" type="ORF">AB6A40_008254</name>
</gene>
<evidence type="ECO:0000256" key="4">
    <source>
        <dbReference type="ARBA" id="ARBA00022840"/>
    </source>
</evidence>
<comment type="similarity">
    <text evidence="6">Belongs to the actin family.</text>
</comment>
<dbReference type="PRINTS" id="PR00190">
    <property type="entry name" value="ACTIN"/>
</dbReference>